<name>A0ABQ7FUV7_DUNSA</name>
<feature type="region of interest" description="Disordered" evidence="1">
    <location>
        <begin position="25"/>
        <end position="50"/>
    </location>
</feature>
<evidence type="ECO:0000256" key="1">
    <source>
        <dbReference type="SAM" id="MobiDB-lite"/>
    </source>
</evidence>
<protein>
    <submittedName>
        <fullName evidence="3">Uncharacterized protein</fullName>
    </submittedName>
</protein>
<organism evidence="3 4">
    <name type="scientific">Dunaliella salina</name>
    <name type="common">Green alga</name>
    <name type="synonym">Protococcus salinus</name>
    <dbReference type="NCBI Taxonomy" id="3046"/>
    <lineage>
        <taxon>Eukaryota</taxon>
        <taxon>Viridiplantae</taxon>
        <taxon>Chlorophyta</taxon>
        <taxon>core chlorophytes</taxon>
        <taxon>Chlorophyceae</taxon>
        <taxon>CS clade</taxon>
        <taxon>Chlamydomonadales</taxon>
        <taxon>Dunaliellaceae</taxon>
        <taxon>Dunaliella</taxon>
    </lineage>
</organism>
<feature type="signal peptide" evidence="2">
    <location>
        <begin position="1"/>
        <end position="21"/>
    </location>
</feature>
<proteinExistence type="predicted"/>
<feature type="chain" id="PRO_5045793603" evidence="2">
    <location>
        <begin position="22"/>
        <end position="156"/>
    </location>
</feature>
<accession>A0ABQ7FUV7</accession>
<gene>
    <name evidence="3" type="ORF">DUNSADRAFT_4267</name>
</gene>
<sequence>MWSMYKAWKVKLLLAWHASLGTGPGLPSRSQIKRQAHREKVTRDSSKESTVTLSHGQYTRAFCQKKQRRQEQEWQSQPRVRTALDALSRQGGSRTSGTGFRQYLAEEAKHFDVLVEEFVVSKKRAYAAMLRYRGKRKAWDSFTSRLLRKLCEVGSR</sequence>
<reference evidence="3" key="1">
    <citation type="submission" date="2017-08" db="EMBL/GenBank/DDBJ databases">
        <authorList>
            <person name="Polle J.E."/>
            <person name="Barry K."/>
            <person name="Cushman J."/>
            <person name="Schmutz J."/>
            <person name="Tran D."/>
            <person name="Hathwaick L.T."/>
            <person name="Yim W.C."/>
            <person name="Jenkins J."/>
            <person name="Mckie-Krisberg Z.M."/>
            <person name="Prochnik S."/>
            <person name="Lindquist E."/>
            <person name="Dockter R.B."/>
            <person name="Adam C."/>
            <person name="Molina H."/>
            <person name="Bunkerborg J."/>
            <person name="Jin E."/>
            <person name="Buchheim M."/>
            <person name="Magnuson J."/>
        </authorList>
    </citation>
    <scope>NUCLEOTIDE SEQUENCE</scope>
    <source>
        <strain evidence="3">CCAP 19/18</strain>
    </source>
</reference>
<evidence type="ECO:0000313" key="4">
    <source>
        <dbReference type="Proteomes" id="UP000815325"/>
    </source>
</evidence>
<keyword evidence="2" id="KW-0732">Signal</keyword>
<keyword evidence="4" id="KW-1185">Reference proteome</keyword>
<evidence type="ECO:0000313" key="3">
    <source>
        <dbReference type="EMBL" id="KAF5826186.1"/>
    </source>
</evidence>
<dbReference type="Proteomes" id="UP000815325">
    <property type="component" value="Unassembled WGS sequence"/>
</dbReference>
<feature type="compositionally biased region" description="Basic and acidic residues" evidence="1">
    <location>
        <begin position="38"/>
        <end position="47"/>
    </location>
</feature>
<comment type="caution">
    <text evidence="3">The sequence shown here is derived from an EMBL/GenBank/DDBJ whole genome shotgun (WGS) entry which is preliminary data.</text>
</comment>
<evidence type="ECO:0000256" key="2">
    <source>
        <dbReference type="SAM" id="SignalP"/>
    </source>
</evidence>
<dbReference type="EMBL" id="MU071217">
    <property type="protein sequence ID" value="KAF5826186.1"/>
    <property type="molecule type" value="Genomic_DNA"/>
</dbReference>